<name>A0A162THK8_9CLOT</name>
<gene>
    <name evidence="2" type="ORF">CLMAG_24670</name>
</gene>
<proteinExistence type="predicted"/>
<dbReference type="EMBL" id="LWAE01000002">
    <property type="protein sequence ID" value="KZL92653.1"/>
    <property type="molecule type" value="Genomic_DNA"/>
</dbReference>
<evidence type="ECO:0000313" key="2">
    <source>
        <dbReference type="EMBL" id="KZL92653.1"/>
    </source>
</evidence>
<comment type="caution">
    <text evidence="2">The sequence shown here is derived from an EMBL/GenBank/DDBJ whole genome shotgun (WGS) entry which is preliminary data.</text>
</comment>
<reference evidence="2 3" key="1">
    <citation type="submission" date="2016-04" db="EMBL/GenBank/DDBJ databases">
        <title>Genome sequence of Clostridium magnum DSM 2767.</title>
        <authorList>
            <person name="Poehlein A."/>
            <person name="Uhlig R."/>
            <person name="Fischer R."/>
            <person name="Bahl H."/>
            <person name="Daniel R."/>
        </authorList>
    </citation>
    <scope>NUCLEOTIDE SEQUENCE [LARGE SCALE GENOMIC DNA]</scope>
    <source>
        <strain evidence="2 3">DSM 2767</strain>
    </source>
</reference>
<evidence type="ECO:0000313" key="3">
    <source>
        <dbReference type="Proteomes" id="UP000076603"/>
    </source>
</evidence>
<evidence type="ECO:0000256" key="1">
    <source>
        <dbReference type="SAM" id="SignalP"/>
    </source>
</evidence>
<dbReference type="PATRIC" id="fig|1121326.3.peg.2467"/>
<dbReference type="RefSeq" id="WP_066622257.1">
    <property type="nucleotide sequence ID" value="NZ_FQXL01000021.1"/>
</dbReference>
<keyword evidence="1" id="KW-0732">Signal</keyword>
<keyword evidence="3" id="KW-1185">Reference proteome</keyword>
<dbReference type="Proteomes" id="UP000076603">
    <property type="component" value="Unassembled WGS sequence"/>
</dbReference>
<sequence length="164" mass="17660">MKAKKLLVALALTFVVGASATVYAETTTNYTNQGLGLGRITSMRGYDYVSSVLKSKLGMTDKEINDGLNSGKTMYQLAEDKGMTNDEFKAALTEEKSKSIDTAVSNGTITKEQGDSLKEDIKNNINNCTGNIGHMQGNGMRGNGKVVGNRQNSRVNCYVNTNSN</sequence>
<accession>A0A162THK8</accession>
<feature type="chain" id="PRO_5010314235" description="DUF2680 domain-containing protein" evidence="1">
    <location>
        <begin position="25"/>
        <end position="164"/>
    </location>
</feature>
<organism evidence="2 3">
    <name type="scientific">Clostridium magnum DSM 2767</name>
    <dbReference type="NCBI Taxonomy" id="1121326"/>
    <lineage>
        <taxon>Bacteria</taxon>
        <taxon>Bacillati</taxon>
        <taxon>Bacillota</taxon>
        <taxon>Clostridia</taxon>
        <taxon>Eubacteriales</taxon>
        <taxon>Clostridiaceae</taxon>
        <taxon>Clostridium</taxon>
    </lineage>
</organism>
<evidence type="ECO:0008006" key="4">
    <source>
        <dbReference type="Google" id="ProtNLM"/>
    </source>
</evidence>
<dbReference type="STRING" id="1121326.CLMAG_24670"/>
<protein>
    <recommendedName>
        <fullName evidence="4">DUF2680 domain-containing protein</fullName>
    </recommendedName>
</protein>
<feature type="signal peptide" evidence="1">
    <location>
        <begin position="1"/>
        <end position="24"/>
    </location>
</feature>
<dbReference type="AlphaFoldDB" id="A0A162THK8"/>